<reference evidence="12 13" key="1">
    <citation type="submission" date="2016-12" db="EMBL/GenBank/DDBJ databases">
        <authorList>
            <person name="Song W.-J."/>
            <person name="Kurnit D.M."/>
        </authorList>
    </citation>
    <scope>NUCLEOTIDE SEQUENCE [LARGE SCALE GENOMIC DNA]</scope>
    <source>
        <strain evidence="12 13">175</strain>
    </source>
</reference>
<evidence type="ECO:0000256" key="2">
    <source>
        <dbReference type="ARBA" id="ARBA00005992"/>
    </source>
</evidence>
<dbReference type="GO" id="GO:0071972">
    <property type="term" value="F:peptidoglycan L,D-transpeptidase activity"/>
    <property type="evidence" value="ECO:0007669"/>
    <property type="project" value="TreeGrafter"/>
</dbReference>
<feature type="active site" description="Nucleophile" evidence="9">
    <location>
        <position position="269"/>
    </location>
</feature>
<dbReference type="PANTHER" id="PTHR30582:SF24">
    <property type="entry name" value="L,D-TRANSPEPTIDASE ERFK_SRFK-RELATED"/>
    <property type="match status" value="1"/>
</dbReference>
<dbReference type="InterPro" id="IPR038063">
    <property type="entry name" value="Transpep_catalytic_dom"/>
</dbReference>
<keyword evidence="8 9" id="KW-0961">Cell wall biogenesis/degradation</keyword>
<name>A0A1Y6D4W0_9GAMM</name>
<dbReference type="SUPFAM" id="SSF141523">
    <property type="entry name" value="L,D-transpeptidase catalytic domain-like"/>
    <property type="match status" value="1"/>
</dbReference>
<dbReference type="GO" id="GO:0005576">
    <property type="term" value="C:extracellular region"/>
    <property type="evidence" value="ECO:0007669"/>
    <property type="project" value="TreeGrafter"/>
</dbReference>
<dbReference type="STRING" id="1760988.SAMN02949497_2777"/>
<dbReference type="InterPro" id="IPR005490">
    <property type="entry name" value="LD_TPept_cat_dom"/>
</dbReference>
<feature type="domain" description="L,D-TPase catalytic" evidence="11">
    <location>
        <begin position="155"/>
        <end position="293"/>
    </location>
</feature>
<dbReference type="Proteomes" id="UP000192923">
    <property type="component" value="Unassembled WGS sequence"/>
</dbReference>
<comment type="similarity">
    <text evidence="2">Belongs to the YkuD family.</text>
</comment>
<dbReference type="Gene3D" id="2.40.440.10">
    <property type="entry name" value="L,D-transpeptidase catalytic domain-like"/>
    <property type="match status" value="1"/>
</dbReference>
<keyword evidence="3" id="KW-0328">Glycosyltransferase</keyword>
<keyword evidence="13" id="KW-1185">Reference proteome</keyword>
<evidence type="ECO:0000256" key="10">
    <source>
        <dbReference type="SAM" id="MobiDB-lite"/>
    </source>
</evidence>
<dbReference type="UniPathway" id="UPA00219"/>
<dbReference type="AlphaFoldDB" id="A0A1Y6D4W0"/>
<organism evidence="12 13">
    <name type="scientific">Methylomagnum ishizawai</name>
    <dbReference type="NCBI Taxonomy" id="1760988"/>
    <lineage>
        <taxon>Bacteria</taxon>
        <taxon>Pseudomonadati</taxon>
        <taxon>Pseudomonadota</taxon>
        <taxon>Gammaproteobacteria</taxon>
        <taxon>Methylococcales</taxon>
        <taxon>Methylococcaceae</taxon>
        <taxon>Methylomagnum</taxon>
    </lineage>
</organism>
<evidence type="ECO:0000256" key="5">
    <source>
        <dbReference type="ARBA" id="ARBA00022801"/>
    </source>
</evidence>
<evidence type="ECO:0000256" key="7">
    <source>
        <dbReference type="ARBA" id="ARBA00022984"/>
    </source>
</evidence>
<dbReference type="EMBL" id="FXAM01000001">
    <property type="protein sequence ID" value="SMF95414.1"/>
    <property type="molecule type" value="Genomic_DNA"/>
</dbReference>
<feature type="region of interest" description="Disordered" evidence="10">
    <location>
        <begin position="407"/>
        <end position="566"/>
    </location>
</feature>
<evidence type="ECO:0000256" key="6">
    <source>
        <dbReference type="ARBA" id="ARBA00022960"/>
    </source>
</evidence>
<gene>
    <name evidence="12" type="ORF">SAMN02949497_2777</name>
</gene>
<keyword evidence="5" id="KW-0378">Hydrolase</keyword>
<evidence type="ECO:0000259" key="11">
    <source>
        <dbReference type="PROSITE" id="PS52029"/>
    </source>
</evidence>
<dbReference type="GO" id="GO:0008360">
    <property type="term" value="P:regulation of cell shape"/>
    <property type="evidence" value="ECO:0007669"/>
    <property type="project" value="UniProtKB-UniRule"/>
</dbReference>
<dbReference type="PANTHER" id="PTHR30582">
    <property type="entry name" value="L,D-TRANSPEPTIDASE"/>
    <property type="match status" value="1"/>
</dbReference>
<evidence type="ECO:0000256" key="3">
    <source>
        <dbReference type="ARBA" id="ARBA00022676"/>
    </source>
</evidence>
<dbReference type="GO" id="GO:0016757">
    <property type="term" value="F:glycosyltransferase activity"/>
    <property type="evidence" value="ECO:0007669"/>
    <property type="project" value="UniProtKB-KW"/>
</dbReference>
<evidence type="ECO:0000256" key="8">
    <source>
        <dbReference type="ARBA" id="ARBA00023316"/>
    </source>
</evidence>
<dbReference type="GO" id="GO:0071555">
    <property type="term" value="P:cell wall organization"/>
    <property type="evidence" value="ECO:0007669"/>
    <property type="project" value="UniProtKB-UniRule"/>
</dbReference>
<sequence length="566" mass="61522">MRNNNQSLPIFRPRLGGWIAALLVLEPWGVRAEVYTLPSGSDDVIGQVEYATARQEDTLIDIARRTSVGQVEMNMANPKVDRWLPGAGTRVVIPHRYILPDSPRAGIVVNIPEMRLYFFPVQYSTITHKKAVPGKAKAAHGKDGKPAKGKSAPPPVTYVTTTEMGEPVAPASQVITYPVSMGRMDWRTPIGKTRIAQKVKDPTWTPPESIKREHAKKGEILPDVVPAGPENPLGPYAMKLGVPGYLIHGTDRADPAKPFGIGERVTHGCMRMYNEDVTKLFPEVSVGTPVYLVNQPIKLGWSAGELYMEVTWPLDEDIKEIPAKWGDDVLDESNLSEEEIKAIRAKKRTLMVAYLTKLGNTLIEKENAKHAILVDRAAIKAAVEHPSGIPVAIGKLAEPPVIETAPSEYPANPYGSPHPAPQAVPAYPYGGTGQSPAPNAGVPYGQPVPAPPSAPRQYPSQPQAAYPYGTTPYEAAPSRPQAEYPYGGTAQPAPAEQPQYGRPPATYPYGSQPQPRPVQYPSYPAGQSDPYARPQATQPYTPERAAPSSSTMPDPFAPAEEEEEEQ</sequence>
<evidence type="ECO:0000256" key="4">
    <source>
        <dbReference type="ARBA" id="ARBA00022679"/>
    </source>
</evidence>
<dbReference type="RefSeq" id="WP_254899379.1">
    <property type="nucleotide sequence ID" value="NZ_FXAM01000001.1"/>
</dbReference>
<evidence type="ECO:0000313" key="13">
    <source>
        <dbReference type="Proteomes" id="UP000192923"/>
    </source>
</evidence>
<dbReference type="PROSITE" id="PS52029">
    <property type="entry name" value="LD_TPASE"/>
    <property type="match status" value="1"/>
</dbReference>
<dbReference type="InterPro" id="IPR050979">
    <property type="entry name" value="LD-transpeptidase"/>
</dbReference>
<dbReference type="GO" id="GO:0018104">
    <property type="term" value="P:peptidoglycan-protein cross-linking"/>
    <property type="evidence" value="ECO:0007669"/>
    <property type="project" value="TreeGrafter"/>
</dbReference>
<comment type="pathway">
    <text evidence="1 9">Cell wall biogenesis; peptidoglycan biosynthesis.</text>
</comment>
<feature type="region of interest" description="Disordered" evidence="10">
    <location>
        <begin position="134"/>
        <end position="154"/>
    </location>
</feature>
<feature type="active site" description="Proton donor/acceptor" evidence="9">
    <location>
        <position position="248"/>
    </location>
</feature>
<dbReference type="Pfam" id="PF03734">
    <property type="entry name" value="YkuD"/>
    <property type="match status" value="1"/>
</dbReference>
<evidence type="ECO:0000256" key="1">
    <source>
        <dbReference type="ARBA" id="ARBA00004752"/>
    </source>
</evidence>
<proteinExistence type="inferred from homology"/>
<evidence type="ECO:0000256" key="9">
    <source>
        <dbReference type="PROSITE-ProRule" id="PRU01373"/>
    </source>
</evidence>
<protein>
    <submittedName>
        <fullName evidence="12">L,D-transpeptidase catalytic domain</fullName>
    </submittedName>
</protein>
<keyword evidence="4" id="KW-0808">Transferase</keyword>
<dbReference type="CDD" id="cd16913">
    <property type="entry name" value="YkuD_like"/>
    <property type="match status" value="1"/>
</dbReference>
<keyword evidence="6 9" id="KW-0133">Cell shape</keyword>
<accession>A0A1Y6D4W0</accession>
<keyword evidence="7 9" id="KW-0573">Peptidoglycan synthesis</keyword>
<evidence type="ECO:0000313" key="12">
    <source>
        <dbReference type="EMBL" id="SMF95414.1"/>
    </source>
</evidence>